<proteinExistence type="inferred from homology"/>
<dbReference type="InterPro" id="IPR013551">
    <property type="entry name" value="YicC-like_C"/>
</dbReference>
<organism evidence="8 9">
    <name type="scientific">Desulfocapsa sulfexigens (strain DSM 10523 / SB164P1)</name>
    <dbReference type="NCBI Taxonomy" id="1167006"/>
    <lineage>
        <taxon>Bacteria</taxon>
        <taxon>Pseudomonadati</taxon>
        <taxon>Thermodesulfobacteriota</taxon>
        <taxon>Desulfobulbia</taxon>
        <taxon>Desulfobulbales</taxon>
        <taxon>Desulfocapsaceae</taxon>
        <taxon>Desulfocapsa</taxon>
    </lineage>
</organism>
<name>M1PG81_DESSD</name>
<dbReference type="PANTHER" id="PTHR30636:SF3">
    <property type="entry name" value="UPF0701 PROTEIN YICC"/>
    <property type="match status" value="1"/>
</dbReference>
<comment type="similarity">
    <text evidence="5">Belongs to the YicC/YloC family.</text>
</comment>
<dbReference type="STRING" id="1167006.UWK_02127"/>
<keyword evidence="9" id="KW-1185">Reference proteome</keyword>
<dbReference type="EMBL" id="CP003985">
    <property type="protein sequence ID" value="AGF78670.1"/>
    <property type="molecule type" value="Genomic_DNA"/>
</dbReference>
<dbReference type="HOGENOM" id="CLU_076609_1_0_7"/>
<gene>
    <name evidence="8" type="ordered locus">UWK_02127</name>
</gene>
<dbReference type="PATRIC" id="fig|1167006.5.peg.2315"/>
<keyword evidence="3" id="KW-0255">Endonuclease</keyword>
<dbReference type="eggNOG" id="COG1561">
    <property type="taxonomic scope" value="Bacteria"/>
</dbReference>
<dbReference type="InterPro" id="IPR005229">
    <property type="entry name" value="YicC/YloC-like"/>
</dbReference>
<dbReference type="AlphaFoldDB" id="M1PG81"/>
<evidence type="ECO:0000256" key="3">
    <source>
        <dbReference type="ARBA" id="ARBA00022759"/>
    </source>
</evidence>
<dbReference type="KEGG" id="dsf:UWK_02127"/>
<evidence type="ECO:0000313" key="9">
    <source>
        <dbReference type="Proteomes" id="UP000011721"/>
    </source>
</evidence>
<dbReference type="RefSeq" id="WP_015404360.1">
    <property type="nucleotide sequence ID" value="NC_020304.1"/>
</dbReference>
<dbReference type="Pfam" id="PF03755">
    <property type="entry name" value="YicC-like_N"/>
    <property type="match status" value="1"/>
</dbReference>
<accession>M1PG81</accession>
<dbReference type="Pfam" id="PF08340">
    <property type="entry name" value="YicC-like_C"/>
    <property type="match status" value="1"/>
</dbReference>
<dbReference type="NCBIfam" id="TIGR00255">
    <property type="entry name" value="YicC/YloC family endoribonuclease"/>
    <property type="match status" value="1"/>
</dbReference>
<reference evidence="9" key="1">
    <citation type="journal article" date="2013" name="Stand. Genomic Sci.">
        <title>Complete genome sequence of Desulfocapsa sulfexigens, a marine deltaproteobacterium specialized in disproportionating inorganic sulfur compounds.</title>
        <authorList>
            <person name="Finster K.W."/>
            <person name="Kjeldsen K.U."/>
            <person name="Kube M."/>
            <person name="Reinhardt R."/>
            <person name="Mussmann M."/>
            <person name="Amann R."/>
            <person name="Schreiber L."/>
        </authorList>
    </citation>
    <scope>NUCLEOTIDE SEQUENCE [LARGE SCALE GENOMIC DNA]</scope>
    <source>
        <strain evidence="9">DSM 10523 / SB164P1</strain>
    </source>
</reference>
<keyword evidence="4" id="KW-0378">Hydrolase</keyword>
<dbReference type="Proteomes" id="UP000011721">
    <property type="component" value="Chromosome"/>
</dbReference>
<evidence type="ECO:0000256" key="5">
    <source>
        <dbReference type="ARBA" id="ARBA00035648"/>
    </source>
</evidence>
<feature type="domain" description="Endoribonuclease YicC-like C-terminal" evidence="7">
    <location>
        <begin position="176"/>
        <end position="293"/>
    </location>
</feature>
<dbReference type="OrthoDB" id="9771229at2"/>
<evidence type="ECO:0000256" key="2">
    <source>
        <dbReference type="ARBA" id="ARBA00022722"/>
    </source>
</evidence>
<feature type="domain" description="Endoribonuclease YicC-like N-terminal" evidence="6">
    <location>
        <begin position="4"/>
        <end position="157"/>
    </location>
</feature>
<evidence type="ECO:0000256" key="1">
    <source>
        <dbReference type="ARBA" id="ARBA00001968"/>
    </source>
</evidence>
<comment type="cofactor">
    <cofactor evidence="1">
        <name>a divalent metal cation</name>
        <dbReference type="ChEBI" id="CHEBI:60240"/>
    </cofactor>
</comment>
<dbReference type="InterPro" id="IPR013527">
    <property type="entry name" value="YicC-like_N"/>
</dbReference>
<dbReference type="GO" id="GO:0004521">
    <property type="term" value="F:RNA endonuclease activity"/>
    <property type="evidence" value="ECO:0007669"/>
    <property type="project" value="InterPro"/>
</dbReference>
<evidence type="ECO:0000313" key="8">
    <source>
        <dbReference type="EMBL" id="AGF78670.1"/>
    </source>
</evidence>
<dbReference type="PANTHER" id="PTHR30636">
    <property type="entry name" value="UPF0701 PROTEIN YICC"/>
    <property type="match status" value="1"/>
</dbReference>
<keyword evidence="2" id="KW-0540">Nuclease</keyword>
<protein>
    <submittedName>
        <fullName evidence="8">TIGR00255 family protein</fullName>
    </submittedName>
</protein>
<dbReference type="GO" id="GO:0016787">
    <property type="term" value="F:hydrolase activity"/>
    <property type="evidence" value="ECO:0007669"/>
    <property type="project" value="UniProtKB-KW"/>
</dbReference>
<evidence type="ECO:0000256" key="4">
    <source>
        <dbReference type="ARBA" id="ARBA00022801"/>
    </source>
</evidence>
<evidence type="ECO:0000259" key="6">
    <source>
        <dbReference type="Pfam" id="PF03755"/>
    </source>
</evidence>
<evidence type="ECO:0000259" key="7">
    <source>
        <dbReference type="Pfam" id="PF08340"/>
    </source>
</evidence>
<sequence>MSSKSMTGFGRGEAEAGGRQWVAEIRCVNHRHLDLKIKLPRGYADLEERARKMVAETLQRGRVDVLLSVSGDFSDLHKIEVNSSLAATYNKALAALANSLDLANDTTLSGLASYPDVLVLTRKEEDLEAVWPVMGAALQEAVDACDTMRSQEGEAMARDLHERLENFAADVQKIGNSIPELLERREQSLNERLQKLLDRVQLDPQRLAQEVAILADKTDVTEEIVRLESHINQFRSFLDADEATGRKIDFLLQEFLREVNTMASKINDADIAHLTVSLKAELEKMREQVQNLE</sequence>